<evidence type="ECO:0000256" key="3">
    <source>
        <dbReference type="ARBA" id="ARBA00023180"/>
    </source>
</evidence>
<keyword evidence="6" id="KW-1185">Reference proteome</keyword>
<evidence type="ECO:0000313" key="6">
    <source>
        <dbReference type="Proteomes" id="UP001484239"/>
    </source>
</evidence>
<organism evidence="5 6">
    <name type="scientific">Gaopeijia maritima</name>
    <dbReference type="NCBI Taxonomy" id="3119007"/>
    <lineage>
        <taxon>Bacteria</taxon>
        <taxon>Pseudomonadati</taxon>
        <taxon>Gemmatimonadota</taxon>
        <taxon>Longimicrobiia</taxon>
        <taxon>Gaopeijiales</taxon>
        <taxon>Gaopeijiaceae</taxon>
        <taxon>Gaopeijia</taxon>
    </lineage>
</organism>
<dbReference type="SUPFAM" id="SSF69318">
    <property type="entry name" value="Integrin alpha N-terminal domain"/>
    <property type="match status" value="1"/>
</dbReference>
<dbReference type="Pfam" id="PF08309">
    <property type="entry name" value="LVIVD"/>
    <property type="match status" value="2"/>
</dbReference>
<keyword evidence="3" id="KW-0325">Glycoprotein</keyword>
<dbReference type="InterPro" id="IPR028994">
    <property type="entry name" value="Integrin_alpha_N"/>
</dbReference>
<dbReference type="SMART" id="SM00191">
    <property type="entry name" value="Int_alpha"/>
    <property type="match status" value="3"/>
</dbReference>
<accession>A0ABU9EEK4</accession>
<evidence type="ECO:0000256" key="1">
    <source>
        <dbReference type="ARBA" id="ARBA00022729"/>
    </source>
</evidence>
<dbReference type="PANTHER" id="PTHR38787:SF3">
    <property type="entry name" value="REGULATORY P DOMAIN-CONTAINING PROTEIN"/>
    <property type="match status" value="1"/>
</dbReference>
<feature type="chain" id="PRO_5046867468" evidence="4">
    <location>
        <begin position="30"/>
        <end position="793"/>
    </location>
</feature>
<gene>
    <name evidence="5" type="ORF">WI372_15310</name>
</gene>
<proteinExistence type="predicted"/>
<feature type="signal peptide" evidence="4">
    <location>
        <begin position="1"/>
        <end position="29"/>
    </location>
</feature>
<dbReference type="Gene3D" id="2.130.10.130">
    <property type="entry name" value="Integrin alpha, N-terminal"/>
    <property type="match status" value="2"/>
</dbReference>
<reference evidence="5 6" key="1">
    <citation type="submission" date="2024-02" db="EMBL/GenBank/DDBJ databases">
        <title>A novel Gemmatimonadota bacterium.</title>
        <authorList>
            <person name="Du Z.-J."/>
            <person name="Ye Y.-Q."/>
        </authorList>
    </citation>
    <scope>NUCLEOTIDE SEQUENCE [LARGE SCALE GENOMIC DNA]</scope>
    <source>
        <strain evidence="5 6">DH-20</strain>
    </source>
</reference>
<dbReference type="InterPro" id="IPR027589">
    <property type="entry name" value="Choice_anch_B"/>
</dbReference>
<evidence type="ECO:0000313" key="5">
    <source>
        <dbReference type="EMBL" id="MEK9502360.1"/>
    </source>
</evidence>
<sequence>MIRSLLRLRPAAALAGLPLALALAAPASAQEPNFGRALALDESTLVVGQPVNWYGPGMVYVYEAAGDGWGDPTAFAAPDSSRMDDFGRALALDGGTLAVAAPRKRDGSGVVYLYRGGAGAGWTLEATIEPEGEGDHSEFGAALALDGDDLLVGSPAAEGTGVVRHYRRSGSTWALVATLQPEGGEEVGFGSALAQDGDRLLIGAPQASGRQGGVYGASRSGGSWSQPRAVELGGDLPQRAAAGSAVALSGDRGWVGVPGAGIVVELAERAPGEWGAASALQPHDAPARSSFGASLATDGGDLWVGAPGIDGGYGRVYRYESDDMGGWRAVVRVDPDDVGGRSWPLGFGYSVAALGDRAVVGMPSRDFGEGRVMALSRDGDDWSADRVIEGEIFRIGSALSSGDRCEDGRMTEFPCTNLELVAHMPISDLGGERGVWVNDVWGWTDPATDRNYALVARRDGASFVDVTDPASPRLVGNLPRTEGSRPSVWRDIKVIGTTAYIVSDGAGAHGMQVFDLTKLREVGAEPEVFEPHTTYDRIASAHNVVADTATGFLYIVGANSGGETCGGGLHIVDANEPLSPEFAGCYHDTGSPGSRGYTHDAQCLIYEGPDQDYVGRELCIGSNESEINIADVTDKSNPTTISRMGYPDVAYAHQGWFDEEQRYFYMNDETDELAGNVEGTRTIVWDLSDLDDPVVANMYIGPVMASDHNLYVVGDYMYQSNYGSGLRVLDIGDRENPVEIAYFDSAPYNDDGPGHSSGQSGAWSNFPFFGDGLVIFTSVREGLFIMRVRPPIS</sequence>
<dbReference type="Proteomes" id="UP001484239">
    <property type="component" value="Unassembled WGS sequence"/>
</dbReference>
<name>A0ABU9EEK4_9BACT</name>
<comment type="caution">
    <text evidence="5">The sequence shown here is derived from an EMBL/GenBank/DDBJ whole genome shotgun (WGS) entry which is preliminary data.</text>
</comment>
<dbReference type="EMBL" id="JBBHLI010000011">
    <property type="protein sequence ID" value="MEK9502360.1"/>
    <property type="molecule type" value="Genomic_DNA"/>
</dbReference>
<keyword evidence="1 4" id="KW-0732">Signal</keyword>
<dbReference type="PANTHER" id="PTHR38787">
    <property type="entry name" value="REGULATORY P DOMAIN-CONTAINING PROTEIN"/>
    <property type="match status" value="1"/>
</dbReference>
<dbReference type="InterPro" id="IPR013519">
    <property type="entry name" value="Int_alpha_beta-p"/>
</dbReference>
<protein>
    <submittedName>
        <fullName evidence="5">Choice-of-anchor B family protein</fullName>
    </submittedName>
</protein>
<dbReference type="PROSITE" id="PS51470">
    <property type="entry name" value="FG_GAP"/>
    <property type="match status" value="2"/>
</dbReference>
<dbReference type="Pfam" id="PF14312">
    <property type="entry name" value="FG-GAP_2"/>
    <property type="match status" value="1"/>
</dbReference>
<dbReference type="InterPro" id="IPR013517">
    <property type="entry name" value="FG-GAP"/>
</dbReference>
<dbReference type="InterPro" id="IPR013211">
    <property type="entry name" value="LVIVD"/>
</dbReference>
<evidence type="ECO:0000256" key="4">
    <source>
        <dbReference type="SAM" id="SignalP"/>
    </source>
</evidence>
<dbReference type="NCBIfam" id="TIGR04312">
    <property type="entry name" value="choice_anch_B"/>
    <property type="match status" value="1"/>
</dbReference>
<keyword evidence="2" id="KW-0677">Repeat</keyword>
<dbReference type="RefSeq" id="WP_405287391.1">
    <property type="nucleotide sequence ID" value="NZ_JBBHLI010000011.1"/>
</dbReference>
<evidence type="ECO:0000256" key="2">
    <source>
        <dbReference type="ARBA" id="ARBA00022737"/>
    </source>
</evidence>